<dbReference type="KEGG" id="luo:HHL09_18265"/>
<evidence type="ECO:0000313" key="4">
    <source>
        <dbReference type="Proteomes" id="UP000501812"/>
    </source>
</evidence>
<proteinExistence type="predicted"/>
<dbReference type="AlphaFoldDB" id="A0A858RMP7"/>
<feature type="region of interest" description="Disordered" evidence="1">
    <location>
        <begin position="162"/>
        <end position="196"/>
    </location>
</feature>
<keyword evidence="2" id="KW-0732">Signal</keyword>
<sequence>MKTILAVLMIPAALFATWATRFVQEAVRDARAESAGVEAKAEHVKASLNRKIETFRGSFLMDTDQTLSVGAALRKGQATIDRAMGRTVRDREAYEAEKAALAKEIERERAEIRAMRAADAAVEAARLRENLQQATEARRDAVDPVLLEDAQRQAAEKLEEAKREILAVPTRAESSDSDLEKQVEDLEREARQLEAK</sequence>
<accession>A0A858RMP7</accession>
<name>A0A858RMP7_9BACT</name>
<dbReference type="EMBL" id="CP051774">
    <property type="protein sequence ID" value="QJE97639.1"/>
    <property type="molecule type" value="Genomic_DNA"/>
</dbReference>
<evidence type="ECO:0000313" key="3">
    <source>
        <dbReference type="EMBL" id="QJE97639.1"/>
    </source>
</evidence>
<evidence type="ECO:0000256" key="2">
    <source>
        <dbReference type="SAM" id="SignalP"/>
    </source>
</evidence>
<gene>
    <name evidence="3" type="ORF">HHL09_18265</name>
</gene>
<dbReference type="RefSeq" id="WP_169456065.1">
    <property type="nucleotide sequence ID" value="NZ_CP051774.1"/>
</dbReference>
<organism evidence="3 4">
    <name type="scientific">Luteolibacter luteus</name>
    <dbReference type="NCBI Taxonomy" id="2728835"/>
    <lineage>
        <taxon>Bacteria</taxon>
        <taxon>Pseudomonadati</taxon>
        <taxon>Verrucomicrobiota</taxon>
        <taxon>Verrucomicrobiia</taxon>
        <taxon>Verrucomicrobiales</taxon>
        <taxon>Verrucomicrobiaceae</taxon>
        <taxon>Luteolibacter</taxon>
    </lineage>
</organism>
<dbReference type="Proteomes" id="UP000501812">
    <property type="component" value="Chromosome"/>
</dbReference>
<evidence type="ECO:0000256" key="1">
    <source>
        <dbReference type="SAM" id="MobiDB-lite"/>
    </source>
</evidence>
<feature type="signal peptide" evidence="2">
    <location>
        <begin position="1"/>
        <end position="18"/>
    </location>
</feature>
<keyword evidence="4" id="KW-1185">Reference proteome</keyword>
<protein>
    <submittedName>
        <fullName evidence="3">Uncharacterized protein</fullName>
    </submittedName>
</protein>
<reference evidence="3 4" key="1">
    <citation type="submission" date="2020-04" db="EMBL/GenBank/DDBJ databases">
        <title>Luteolibacter sp. G-1-1-1 isolated from soil.</title>
        <authorList>
            <person name="Dahal R.H."/>
        </authorList>
    </citation>
    <scope>NUCLEOTIDE SEQUENCE [LARGE SCALE GENOMIC DNA]</scope>
    <source>
        <strain evidence="3 4">G-1-1-1</strain>
    </source>
</reference>
<feature type="chain" id="PRO_5032849929" evidence="2">
    <location>
        <begin position="19"/>
        <end position="196"/>
    </location>
</feature>
<feature type="compositionally biased region" description="Basic and acidic residues" evidence="1">
    <location>
        <begin position="178"/>
        <end position="196"/>
    </location>
</feature>